<dbReference type="Pfam" id="PF22548">
    <property type="entry name" value="AEP-TOTE"/>
    <property type="match status" value="1"/>
</dbReference>
<evidence type="ECO:0000256" key="4">
    <source>
        <dbReference type="SAM" id="MobiDB-lite"/>
    </source>
</evidence>
<keyword evidence="3" id="KW-0067">ATP-binding</keyword>
<keyword evidence="1" id="KW-0547">Nucleotide-binding</keyword>
<evidence type="ECO:0000313" key="6">
    <source>
        <dbReference type="EMBL" id="MCW3714559.1"/>
    </source>
</evidence>
<dbReference type="PANTHER" id="PTHR35372">
    <property type="entry name" value="ATP BINDING PROTEIN-RELATED"/>
    <property type="match status" value="1"/>
</dbReference>
<dbReference type="EMBL" id="JYMX02000023">
    <property type="protein sequence ID" value="MCW3714559.1"/>
    <property type="molecule type" value="Genomic_DNA"/>
</dbReference>
<comment type="caution">
    <text evidence="6">The sequence shown here is derived from an EMBL/GenBank/DDBJ whole genome shotgun (WGS) entry which is preliminary data.</text>
</comment>
<dbReference type="InterPro" id="IPR054347">
    <property type="entry name" value="TOTE_primase"/>
</dbReference>
<gene>
    <name evidence="6" type="ORF">UE95_025040</name>
</gene>
<dbReference type="InterPro" id="IPR014819">
    <property type="entry name" value="PriCT_2"/>
</dbReference>
<dbReference type="PROSITE" id="PS51206">
    <property type="entry name" value="SF3_HELICASE_1"/>
    <property type="match status" value="1"/>
</dbReference>
<dbReference type="InterPro" id="IPR014015">
    <property type="entry name" value="Helicase_SF3_DNA-vir"/>
</dbReference>
<feature type="domain" description="SF3 helicase" evidence="5">
    <location>
        <begin position="634"/>
        <end position="800"/>
    </location>
</feature>
<dbReference type="InterPro" id="IPR006500">
    <property type="entry name" value="Helicase_put_C_phage/plasmid"/>
</dbReference>
<dbReference type="InterPro" id="IPR027417">
    <property type="entry name" value="P-loop_NTPase"/>
</dbReference>
<reference evidence="6 7" key="1">
    <citation type="journal article" date="2017" name="Front. Microbiol.">
        <title>Genomics reveals a unique clone of Burkholderia cenocepacia harbouring an actively excising novel genomic island.</title>
        <authorList>
            <person name="Patil P."/>
            <person name="Mali S."/>
            <person name="Midha S."/>
            <person name="Gautam V."/>
            <person name="Dash L."/>
            <person name="Kumar S."/>
            <person name="Shastri J."/>
            <person name="Singhal L."/>
            <person name="Patil P.B."/>
        </authorList>
    </citation>
    <scope>NUCLEOTIDE SEQUENCE [LARGE SCALE GENOMIC DNA]</scope>
    <source>
        <strain evidence="6 7">BC-19</strain>
    </source>
</reference>
<evidence type="ECO:0000259" key="5">
    <source>
        <dbReference type="PROSITE" id="PS51206"/>
    </source>
</evidence>
<organism evidence="6 7">
    <name type="scientific">Burkholderia cenocepacia</name>
    <dbReference type="NCBI Taxonomy" id="95486"/>
    <lineage>
        <taxon>Bacteria</taxon>
        <taxon>Pseudomonadati</taxon>
        <taxon>Pseudomonadota</taxon>
        <taxon>Betaproteobacteria</taxon>
        <taxon>Burkholderiales</taxon>
        <taxon>Burkholderiaceae</taxon>
        <taxon>Burkholderia</taxon>
        <taxon>Burkholderia cepacia complex</taxon>
    </lineage>
</organism>
<dbReference type="NCBIfam" id="TIGR01613">
    <property type="entry name" value="primase_Cterm"/>
    <property type="match status" value="1"/>
</dbReference>
<sequence>MEVHAASNCAGAVPQSARRAARLKCQVRPNTGRTLTDKSGTYGNTRIACVGIRPCKTNPNQQIGSASRTPACTHLRAVLRTFPMNNETLVAALAPIVSRVVTSHCWIKRDGPPSHIRRPLTPDKLAHHVNGGPAYGAAQIAPGESTTRVACLDLDSHKGETSWYDMQAAALRVMAQLESRGMRPIPFRSSGGAGLHIYMLWAEPQDAYSVRCLLRDALAACELRDGTKGVAAGQVEVFPKQNSVPSDGFGNMFVLPLAGKSVPLDSFELDDMPKEYAAEMDWPTSADVPHVAREEIVMPGAVDVPVELETLKSALDMIPNAGDDELDYEEWRNVVFAIHHAARGSDDGLALAHEFSARSSKYEPRFLDERVWPHIGKTGVDERAPITGRTVLHLARAHGWQEPIEDDFEVAARVEAVAVGAPRAAEPAVEARDDAPLRDDEVIFAESNPPAKPPRAAKTKGADEPPKGYRARTEFGNAERMLDRYGTGLMYVPELEAWFIWTGVYWRRAVQVELENMAKETIRALPDEAEELQTAEERIEFFKFCAVCQKAAMVSNMIRLAASDPRVVVSVTELDRHTHLLGVANGAVDLRTGALLPPDKDHRITVVTPVEYDPRAAGPLFERTVRDVFFDDAEQVEFFQRLIGYSLLGTPREDLLVIPHGVGSNGKSTVLGKIRDALGAHAKSASAETFLSASGGQGAAAGAAREDLLRLRGARFVYVGEPDEGSELREGLIKAMTGGDPIPARGLWSKTTIEVVPTWVAFMPTNHKPIVKGDDHAIWRRLMLVPFERNFDKDATIKKDPSRAERLAAELPGVLAWCVRGALAYQQHGLRPTSSVAAARDAYKADMDLLADWIDERCRVGRDAASTTEDLWRSWRAFAEQRGELRFIANSRALGRRLAARGFSQIKNVLGIRGRGYAGICVNDEVDFEGSDLA</sequence>
<dbReference type="InterPro" id="IPR051620">
    <property type="entry name" value="ORF904-like_C"/>
</dbReference>
<protein>
    <submittedName>
        <fullName evidence="6">Phage/plasmid primase, P4 family</fullName>
    </submittedName>
</protein>
<keyword evidence="2" id="KW-0378">Hydrolase</keyword>
<evidence type="ECO:0000256" key="1">
    <source>
        <dbReference type="ARBA" id="ARBA00022741"/>
    </source>
</evidence>
<reference evidence="6 7" key="2">
    <citation type="journal article" date="2017" name="Front. Microbiol.">
        <title>Genomics Reveals a Unique Clone of Burkholderia cenocepacia Harboring an Actively Excising Novel Genomic Island.</title>
        <authorList>
            <person name="Patil P.P."/>
            <person name="Mali S."/>
            <person name="Midha S."/>
            <person name="Gautam V."/>
            <person name="Dash L."/>
            <person name="Kumar S."/>
            <person name="Shastri J."/>
            <person name="Singhal L."/>
            <person name="Patil P.B."/>
        </authorList>
    </citation>
    <scope>NUCLEOTIDE SEQUENCE [LARGE SCALE GENOMIC DNA]</scope>
    <source>
        <strain evidence="6 7">BC-19</strain>
    </source>
</reference>
<dbReference type="AlphaFoldDB" id="A0ABD4UK24"/>
<evidence type="ECO:0000256" key="2">
    <source>
        <dbReference type="ARBA" id="ARBA00022801"/>
    </source>
</evidence>
<dbReference type="Proteomes" id="UP000191686">
    <property type="component" value="Unassembled WGS sequence"/>
</dbReference>
<evidence type="ECO:0000313" key="7">
    <source>
        <dbReference type="Proteomes" id="UP000191686"/>
    </source>
</evidence>
<dbReference type="GO" id="GO:0016787">
    <property type="term" value="F:hydrolase activity"/>
    <property type="evidence" value="ECO:0007669"/>
    <property type="project" value="UniProtKB-KW"/>
</dbReference>
<accession>A0ABD4UK24</accession>
<dbReference type="RefSeq" id="WP_256870675.1">
    <property type="nucleotide sequence ID" value="NZ_JYMX02000023.1"/>
</dbReference>
<dbReference type="Pfam" id="PF08707">
    <property type="entry name" value="PriCT_2"/>
    <property type="match status" value="1"/>
</dbReference>
<evidence type="ECO:0000256" key="3">
    <source>
        <dbReference type="ARBA" id="ARBA00022840"/>
    </source>
</evidence>
<feature type="region of interest" description="Disordered" evidence="4">
    <location>
        <begin position="445"/>
        <end position="468"/>
    </location>
</feature>
<dbReference type="InterPro" id="IPR014818">
    <property type="entry name" value="Phage/plasmid_primase_P4_C"/>
</dbReference>
<dbReference type="Gene3D" id="3.40.50.300">
    <property type="entry name" value="P-loop containing nucleotide triphosphate hydrolases"/>
    <property type="match status" value="1"/>
</dbReference>
<dbReference type="GO" id="GO:0005524">
    <property type="term" value="F:ATP binding"/>
    <property type="evidence" value="ECO:0007669"/>
    <property type="project" value="UniProtKB-KW"/>
</dbReference>
<dbReference type="PANTHER" id="PTHR35372:SF2">
    <property type="entry name" value="SF3 HELICASE DOMAIN-CONTAINING PROTEIN"/>
    <property type="match status" value="1"/>
</dbReference>
<dbReference type="Pfam" id="PF08706">
    <property type="entry name" value="D5_N"/>
    <property type="match status" value="1"/>
</dbReference>
<proteinExistence type="predicted"/>
<dbReference type="SMART" id="SM00885">
    <property type="entry name" value="D5_N"/>
    <property type="match status" value="1"/>
</dbReference>
<name>A0ABD4UK24_9BURK</name>